<protein>
    <recommendedName>
        <fullName evidence="1">Ionotropic receptor 75a N-terminal domain-containing protein</fullName>
    </recommendedName>
</protein>
<dbReference type="Pfam" id="PF24576">
    <property type="entry name" value="IR75A_N"/>
    <property type="match status" value="1"/>
</dbReference>
<gene>
    <name evidence="2" type="ORF">Cfor_05517</name>
</gene>
<name>A0A6L2PK89_COPFO</name>
<evidence type="ECO:0000259" key="1">
    <source>
        <dbReference type="Pfam" id="PF24576"/>
    </source>
</evidence>
<dbReference type="InParanoid" id="A0A6L2PK89"/>
<accession>A0A6L2PK89</accession>
<comment type="caution">
    <text evidence="2">The sequence shown here is derived from an EMBL/GenBank/DDBJ whole genome shotgun (WGS) entry which is preliminary data.</text>
</comment>
<dbReference type="Proteomes" id="UP000502823">
    <property type="component" value="Unassembled WGS sequence"/>
</dbReference>
<keyword evidence="3" id="KW-1185">Reference proteome</keyword>
<dbReference type="InterPro" id="IPR057074">
    <property type="entry name" value="IR75A_N"/>
</dbReference>
<evidence type="ECO:0000313" key="2">
    <source>
        <dbReference type="EMBL" id="GFG32959.1"/>
    </source>
</evidence>
<organism evidence="2 3">
    <name type="scientific">Coptotermes formosanus</name>
    <name type="common">Formosan subterranean termite</name>
    <dbReference type="NCBI Taxonomy" id="36987"/>
    <lineage>
        <taxon>Eukaryota</taxon>
        <taxon>Metazoa</taxon>
        <taxon>Ecdysozoa</taxon>
        <taxon>Arthropoda</taxon>
        <taxon>Hexapoda</taxon>
        <taxon>Insecta</taxon>
        <taxon>Pterygota</taxon>
        <taxon>Neoptera</taxon>
        <taxon>Polyneoptera</taxon>
        <taxon>Dictyoptera</taxon>
        <taxon>Blattodea</taxon>
        <taxon>Blattoidea</taxon>
        <taxon>Termitoidae</taxon>
        <taxon>Rhinotermitidae</taxon>
        <taxon>Coptotermes</taxon>
    </lineage>
</organism>
<evidence type="ECO:0000313" key="3">
    <source>
        <dbReference type="Proteomes" id="UP000502823"/>
    </source>
</evidence>
<dbReference type="EMBL" id="BLKM01000391">
    <property type="protein sequence ID" value="GFG32959.1"/>
    <property type="molecule type" value="Genomic_DNA"/>
</dbReference>
<dbReference type="OrthoDB" id="6117597at2759"/>
<sequence length="121" mass="13933">ILVGLVGTNARWLLFVPDNITVEEILGEVNIPPDCEFLVAQIRDGQVRLMEVYRVHSLCPLQMHQMGNWTSAKGLQWKNTPMYERRNNFHGLAMRATVTEVRTMSRKSYEILTTVFKEVPS</sequence>
<dbReference type="AlphaFoldDB" id="A0A6L2PK89"/>
<reference evidence="3" key="1">
    <citation type="submission" date="2020-01" db="EMBL/GenBank/DDBJ databases">
        <title>Draft genome sequence of the Termite Coptotermes fromosanus.</title>
        <authorList>
            <person name="Itakura S."/>
            <person name="Yosikawa Y."/>
            <person name="Umezawa K."/>
        </authorList>
    </citation>
    <scope>NUCLEOTIDE SEQUENCE [LARGE SCALE GENOMIC DNA]</scope>
</reference>
<feature type="non-terminal residue" evidence="2">
    <location>
        <position position="1"/>
    </location>
</feature>
<feature type="domain" description="Ionotropic receptor 75a N-terminal" evidence="1">
    <location>
        <begin position="12"/>
        <end position="98"/>
    </location>
</feature>
<proteinExistence type="predicted"/>